<proteinExistence type="inferred from homology"/>
<dbReference type="InterPro" id="IPR003591">
    <property type="entry name" value="Leu-rich_rpt_typical-subtyp"/>
</dbReference>
<evidence type="ECO:0000256" key="2">
    <source>
        <dbReference type="ARBA" id="ARBA00001946"/>
    </source>
</evidence>
<evidence type="ECO:0000256" key="17">
    <source>
        <dbReference type="ARBA" id="ARBA00023163"/>
    </source>
</evidence>
<evidence type="ECO:0000256" key="5">
    <source>
        <dbReference type="ARBA" id="ARBA00010774"/>
    </source>
</evidence>
<evidence type="ECO:0000256" key="8">
    <source>
        <dbReference type="ARBA" id="ARBA00022614"/>
    </source>
</evidence>
<comment type="similarity">
    <text evidence="5">Belongs to the CCR4/nocturin family.</text>
</comment>
<dbReference type="GeneID" id="111255195"/>
<evidence type="ECO:0000256" key="14">
    <source>
        <dbReference type="ARBA" id="ARBA00022842"/>
    </source>
</evidence>
<dbReference type="InterPro" id="IPR036691">
    <property type="entry name" value="Endo/exonu/phosph_ase_sf"/>
</dbReference>
<protein>
    <recommendedName>
        <fullName evidence="6">poly(A)-specific ribonuclease</fullName>
        <ecNumber evidence="6">3.1.13.4</ecNumber>
    </recommendedName>
    <alternativeName>
        <fullName evidence="19">Carbon catabolite repressor protein 4</fullName>
    </alternativeName>
    <alternativeName>
        <fullName evidence="20">Cytoplasmic deadenylase</fullName>
    </alternativeName>
    <alternativeName>
        <fullName evidence="21">Glucose-repressible alcohol dehydrogenase transcriptional effector</fullName>
    </alternativeName>
</protein>
<dbReference type="Pfam" id="PF13855">
    <property type="entry name" value="LRR_8"/>
    <property type="match status" value="1"/>
</dbReference>
<keyword evidence="15" id="KW-0694">RNA-binding</keyword>
<dbReference type="SMART" id="SM00369">
    <property type="entry name" value="LRR_TYP"/>
    <property type="match status" value="3"/>
</dbReference>
<evidence type="ECO:0000256" key="16">
    <source>
        <dbReference type="ARBA" id="ARBA00023015"/>
    </source>
</evidence>
<feature type="domain" description="Endonuclease/exonuclease/phosphatase" evidence="23">
    <location>
        <begin position="306"/>
        <end position="626"/>
    </location>
</feature>
<dbReference type="GO" id="GO:0046872">
    <property type="term" value="F:metal ion binding"/>
    <property type="evidence" value="ECO:0007669"/>
    <property type="project" value="UniProtKB-KW"/>
</dbReference>
<evidence type="ECO:0000256" key="18">
    <source>
        <dbReference type="ARBA" id="ARBA00023242"/>
    </source>
</evidence>
<dbReference type="InterPro" id="IPR032675">
    <property type="entry name" value="LRR_dom_sf"/>
</dbReference>
<evidence type="ECO:0000256" key="11">
    <source>
        <dbReference type="ARBA" id="ARBA00022737"/>
    </source>
</evidence>
<keyword evidence="18" id="KW-0539">Nucleus</keyword>
<dbReference type="OrthoDB" id="428734at2759"/>
<evidence type="ECO:0000256" key="22">
    <source>
        <dbReference type="SAM" id="MobiDB-lite"/>
    </source>
</evidence>
<dbReference type="FunFam" id="3.60.10.10:FF:000002">
    <property type="entry name" value="CCR4-NOT transcription complex subunit 6 like"/>
    <property type="match status" value="1"/>
</dbReference>
<evidence type="ECO:0000256" key="6">
    <source>
        <dbReference type="ARBA" id="ARBA00012161"/>
    </source>
</evidence>
<dbReference type="Gene3D" id="3.60.10.10">
    <property type="entry name" value="Endonuclease/exonuclease/phosphatase"/>
    <property type="match status" value="1"/>
</dbReference>
<dbReference type="PANTHER" id="PTHR12121:SF100">
    <property type="entry name" value="POLY(A)-SPECIFIC RIBONUCLEASE"/>
    <property type="match status" value="1"/>
</dbReference>
<sequence>MRDRGKRRVMTVVACSPVQADVAPNHHQQQKPFTNMGSTVRSFPKRNAVSVRGGRKKGKKSSTRPRGTPPSTPAAPVVHDDQRMSRLYGVSGMGGRNLARDKDGPGNNKLDNQAGGNKFDSGGVSLPRRNHTFMQADDLQSGKKSKWTELEIKGFVRNISPSLWQFTHLTALYLNDNGLQRLPVDICRLVHLAVLDVSTNKLRSLPNELGDLVQLRELLLNNNLLHSLPYELGRLFQLITLGLKGNPLSPDILSLYSEPNGTQKLLTYLLDSLPASQSGAPTRHWLRKTVDPPQGKSVFTQLTVMCYNVLCDKYATRTMYGYCPSWALTWEYRRKGIMEEIRSNSADIITLQEVETEQFYNYFEPELKHEGWEGIFSPKSRAKSMPETDRKHVDGCAIFYKTSKFSVLDKHLIEFNQLAMANAEGSDDMLNRVMTKDNISLAVLLQLKEHPDVPVLVCTAHIHWDPEYCDVKLIQTMMLMNELQTIHEKSKALAKTTDIPIILTGDLNSLPDSGVIEYLRNGRIACDHPDFKELNSYRSCLKKMTVDSNSQLGANSYTHPFQLEQGYTENDMPYTNYTYDFQGMIDYIFFTKKQITVAGILGPLDPEWLAENKVIGCPHQEIPSDHIPLVAQLQLFK</sequence>
<dbReference type="GO" id="GO:0005737">
    <property type="term" value="C:cytoplasm"/>
    <property type="evidence" value="ECO:0007669"/>
    <property type="project" value="UniProtKB-SubCell"/>
</dbReference>
<feature type="compositionally biased region" description="Basic residues" evidence="22">
    <location>
        <begin position="53"/>
        <end position="63"/>
    </location>
</feature>
<dbReference type="Pfam" id="PF03372">
    <property type="entry name" value="Exo_endo_phos"/>
    <property type="match status" value="1"/>
</dbReference>
<feature type="region of interest" description="Disordered" evidence="22">
    <location>
        <begin position="23"/>
        <end position="126"/>
    </location>
</feature>
<dbReference type="InterPro" id="IPR005135">
    <property type="entry name" value="Endo/exonuclease/phosphatase"/>
</dbReference>
<dbReference type="GO" id="GO:0005634">
    <property type="term" value="C:nucleus"/>
    <property type="evidence" value="ECO:0007669"/>
    <property type="project" value="UniProtKB-SubCell"/>
</dbReference>
<dbReference type="Proteomes" id="UP000594260">
    <property type="component" value="Unplaced"/>
</dbReference>
<evidence type="ECO:0000256" key="4">
    <source>
        <dbReference type="ARBA" id="ARBA00004496"/>
    </source>
</evidence>
<evidence type="ECO:0000313" key="24">
    <source>
        <dbReference type="EnsemblMetazoa" id="XP_022672625"/>
    </source>
</evidence>
<keyword evidence="14" id="KW-0460">Magnesium</keyword>
<keyword evidence="13" id="KW-0269">Exonuclease</keyword>
<evidence type="ECO:0000256" key="7">
    <source>
        <dbReference type="ARBA" id="ARBA00022490"/>
    </source>
</evidence>
<dbReference type="InParanoid" id="A0A7M7KYU5"/>
<dbReference type="FunCoup" id="A0A7M7KYU5">
    <property type="interactions" value="1961"/>
</dbReference>
<keyword evidence="7" id="KW-0963">Cytoplasm</keyword>
<evidence type="ECO:0000256" key="20">
    <source>
        <dbReference type="ARBA" id="ARBA00031469"/>
    </source>
</evidence>
<evidence type="ECO:0000256" key="3">
    <source>
        <dbReference type="ARBA" id="ARBA00004123"/>
    </source>
</evidence>
<dbReference type="InterPro" id="IPR001611">
    <property type="entry name" value="Leu-rich_rpt"/>
</dbReference>
<keyword evidence="9" id="KW-0540">Nuclease</keyword>
<comment type="subcellular location">
    <subcellularLocation>
        <location evidence="4">Cytoplasm</location>
    </subcellularLocation>
    <subcellularLocation>
        <location evidence="3">Nucleus</location>
    </subcellularLocation>
</comment>
<dbReference type="Gene3D" id="3.80.10.10">
    <property type="entry name" value="Ribonuclease Inhibitor"/>
    <property type="match status" value="1"/>
</dbReference>
<dbReference type="RefSeq" id="XP_022672625.1">
    <property type="nucleotide sequence ID" value="XM_022816890.1"/>
</dbReference>
<accession>A0A7M7KYU5</accession>
<keyword evidence="11" id="KW-0677">Repeat</keyword>
<evidence type="ECO:0000313" key="25">
    <source>
        <dbReference type="Proteomes" id="UP000594260"/>
    </source>
</evidence>
<dbReference type="CTD" id="42880"/>
<comment type="cofactor">
    <cofactor evidence="2">
        <name>Mg(2+)</name>
        <dbReference type="ChEBI" id="CHEBI:18420"/>
    </cofactor>
</comment>
<dbReference type="GO" id="GO:0004535">
    <property type="term" value="F:poly(A)-specific ribonuclease activity"/>
    <property type="evidence" value="ECO:0007669"/>
    <property type="project" value="UniProtKB-EC"/>
</dbReference>
<dbReference type="SUPFAM" id="SSF52058">
    <property type="entry name" value="L domain-like"/>
    <property type="match status" value="1"/>
</dbReference>
<evidence type="ECO:0000256" key="9">
    <source>
        <dbReference type="ARBA" id="ARBA00022722"/>
    </source>
</evidence>
<dbReference type="RefSeq" id="XP_022672626.1">
    <property type="nucleotide sequence ID" value="XM_022816891.1"/>
</dbReference>
<reference evidence="24" key="1">
    <citation type="submission" date="2021-01" db="UniProtKB">
        <authorList>
            <consortium name="EnsemblMetazoa"/>
        </authorList>
    </citation>
    <scope>IDENTIFICATION</scope>
</reference>
<evidence type="ECO:0000256" key="13">
    <source>
        <dbReference type="ARBA" id="ARBA00022839"/>
    </source>
</evidence>
<keyword evidence="17" id="KW-0804">Transcription</keyword>
<dbReference type="OMA" id="PHYYARA"/>
<keyword evidence="8" id="KW-0433">Leucine-rich repeat</keyword>
<keyword evidence="10" id="KW-0479">Metal-binding</keyword>
<organism evidence="24 25">
    <name type="scientific">Varroa destructor</name>
    <name type="common">Honeybee mite</name>
    <dbReference type="NCBI Taxonomy" id="109461"/>
    <lineage>
        <taxon>Eukaryota</taxon>
        <taxon>Metazoa</taxon>
        <taxon>Ecdysozoa</taxon>
        <taxon>Arthropoda</taxon>
        <taxon>Chelicerata</taxon>
        <taxon>Arachnida</taxon>
        <taxon>Acari</taxon>
        <taxon>Parasitiformes</taxon>
        <taxon>Mesostigmata</taxon>
        <taxon>Gamasina</taxon>
        <taxon>Dermanyssoidea</taxon>
        <taxon>Varroidae</taxon>
        <taxon>Varroa</taxon>
    </lineage>
</organism>
<dbReference type="GO" id="GO:0003723">
    <property type="term" value="F:RNA binding"/>
    <property type="evidence" value="ECO:0007669"/>
    <property type="project" value="UniProtKB-KW"/>
</dbReference>
<name>A0A7M7KYU5_VARDE</name>
<keyword evidence="12" id="KW-0378">Hydrolase</keyword>
<evidence type="ECO:0000256" key="10">
    <source>
        <dbReference type="ARBA" id="ARBA00022723"/>
    </source>
</evidence>
<feature type="compositionally biased region" description="Polar residues" evidence="22">
    <location>
        <begin position="26"/>
        <end position="41"/>
    </location>
</feature>
<keyword evidence="25" id="KW-1185">Reference proteome</keyword>
<dbReference type="EnsemblMetazoa" id="XM_022816891">
    <property type="protein sequence ID" value="XP_022672626"/>
    <property type="gene ID" value="LOC111255195"/>
</dbReference>
<keyword evidence="16" id="KW-0805">Transcription regulation</keyword>
<dbReference type="KEGG" id="vde:111255195"/>
<dbReference type="SUPFAM" id="SSF56219">
    <property type="entry name" value="DNase I-like"/>
    <property type="match status" value="1"/>
</dbReference>
<dbReference type="EC" id="3.1.13.4" evidence="6"/>
<evidence type="ECO:0000256" key="19">
    <source>
        <dbReference type="ARBA" id="ARBA00030493"/>
    </source>
</evidence>
<evidence type="ECO:0000256" key="21">
    <source>
        <dbReference type="ARBA" id="ARBA00033317"/>
    </source>
</evidence>
<comment type="catalytic activity">
    <reaction evidence="1">
        <text>Exonucleolytic cleavage of poly(A) to 5'-AMP.</text>
        <dbReference type="EC" id="3.1.13.4"/>
    </reaction>
</comment>
<evidence type="ECO:0000256" key="12">
    <source>
        <dbReference type="ARBA" id="ARBA00022801"/>
    </source>
</evidence>
<evidence type="ECO:0000256" key="1">
    <source>
        <dbReference type="ARBA" id="ARBA00001663"/>
    </source>
</evidence>
<evidence type="ECO:0000259" key="23">
    <source>
        <dbReference type="Pfam" id="PF03372"/>
    </source>
</evidence>
<dbReference type="EnsemblMetazoa" id="XM_022816890">
    <property type="protein sequence ID" value="XP_022672625"/>
    <property type="gene ID" value="LOC111255195"/>
</dbReference>
<dbReference type="CDD" id="cd09097">
    <property type="entry name" value="Deadenylase_CCR4"/>
    <property type="match status" value="1"/>
</dbReference>
<dbReference type="AlphaFoldDB" id="A0A7M7KYU5"/>
<evidence type="ECO:0000256" key="15">
    <source>
        <dbReference type="ARBA" id="ARBA00022884"/>
    </source>
</evidence>
<dbReference type="InterPro" id="IPR050410">
    <property type="entry name" value="CCR4/nocturin_mRNA_transcr"/>
</dbReference>
<dbReference type="PANTHER" id="PTHR12121">
    <property type="entry name" value="CARBON CATABOLITE REPRESSOR PROTEIN 4"/>
    <property type="match status" value="1"/>
</dbReference>